<sequence length="579" mass="63680">MKRERKKRLILPGKTLWYNMNLGKKYGAGMLIAILLFLVSTVVAGAGLKYVEHDVKEVTSSSQRSIDTIEMAKIFQQQGFSISNYIIDKNPKHRTRVTELAARFKVLETKIQPILTTKEQKTRFSEIVQKEQELVKLFEEEIVPAVTAHDERTYKTAKFRGDKIIEDNIQTLESFNEVLSQERKSIAERAVTIIQSTFLLLVIALIVSSIVGGGLLFFVTRTVNKHLNHVISTANSIASGNLGVEIPDYKGNDEIKQLSQSVDAMRQNLQGMIQEISSVSYQVTEKSEELMQSSNEVKTASEQIALTMDELSSGANEQANTSSTIAIMMDSYVEKVNAANKESKGVQTVSADVLELTKTGNKLMHESTEKMTVIQQLVHSSVKRVKGLDAEVKQISHLVKVISDIADQTNLLALNAAIEAARAGEHGRGFAVVADEVRKLAEQVSRSVSDITSIVQGIQAESHEVVTSLEEGYGQVEEGAQKVVNTQHTFSHIHEAITSMNGNIHAMTTNLQDIATYTNEMNNSIEGIASVSEESAAGIEQTSASIQQTNGAMSDISANSAYLAQLSDQLKKMIATFRV</sequence>
<feature type="transmembrane region" description="Helical" evidence="8">
    <location>
        <begin position="198"/>
        <end position="219"/>
    </location>
</feature>
<dbReference type="CDD" id="cd06225">
    <property type="entry name" value="HAMP"/>
    <property type="match status" value="1"/>
</dbReference>
<evidence type="ECO:0000313" key="12">
    <source>
        <dbReference type="Proteomes" id="UP000809829"/>
    </source>
</evidence>
<dbReference type="Proteomes" id="UP000809829">
    <property type="component" value="Unassembled WGS sequence"/>
</dbReference>
<evidence type="ECO:0000313" key="11">
    <source>
        <dbReference type="EMBL" id="MBM7704775.1"/>
    </source>
</evidence>
<keyword evidence="7" id="KW-0175">Coiled coil</keyword>
<evidence type="ECO:0000256" key="7">
    <source>
        <dbReference type="SAM" id="Coils"/>
    </source>
</evidence>
<evidence type="ECO:0000256" key="4">
    <source>
        <dbReference type="ARBA" id="ARBA00023224"/>
    </source>
</evidence>
<comment type="subcellular location">
    <subcellularLocation>
        <location evidence="1">Cell membrane</location>
    </subcellularLocation>
</comment>
<feature type="coiled-coil region" evidence="7">
    <location>
        <begin position="255"/>
        <end position="303"/>
    </location>
</feature>
<dbReference type="SMART" id="SM00283">
    <property type="entry name" value="MA"/>
    <property type="match status" value="1"/>
</dbReference>
<gene>
    <name evidence="11" type="ORF">JOC83_003634</name>
</gene>
<evidence type="ECO:0000259" key="10">
    <source>
        <dbReference type="PROSITE" id="PS50885"/>
    </source>
</evidence>
<dbReference type="Pfam" id="PF00672">
    <property type="entry name" value="HAMP"/>
    <property type="match status" value="1"/>
</dbReference>
<keyword evidence="4 6" id="KW-0807">Transducer</keyword>
<protein>
    <submittedName>
        <fullName evidence="11">Methyl-accepting chemotaxis protein</fullName>
    </submittedName>
</protein>
<accession>A0ABS2QZ60</accession>
<feature type="domain" description="HAMP" evidence="10">
    <location>
        <begin position="221"/>
        <end position="274"/>
    </location>
</feature>
<evidence type="ECO:0000256" key="6">
    <source>
        <dbReference type="PROSITE-ProRule" id="PRU00284"/>
    </source>
</evidence>
<proteinExistence type="inferred from homology"/>
<evidence type="ECO:0000256" key="2">
    <source>
        <dbReference type="ARBA" id="ARBA00022475"/>
    </source>
</evidence>
<dbReference type="InterPro" id="IPR003660">
    <property type="entry name" value="HAMP_dom"/>
</dbReference>
<dbReference type="PROSITE" id="PS50885">
    <property type="entry name" value="HAMP"/>
    <property type="match status" value="1"/>
</dbReference>
<dbReference type="RefSeq" id="WP_205188770.1">
    <property type="nucleotide sequence ID" value="NZ_JAFBFC010000008.1"/>
</dbReference>
<comment type="similarity">
    <text evidence="5">Belongs to the methyl-accepting chemotaxis (MCP) protein family.</text>
</comment>
<name>A0ABS2QZ60_9BACI</name>
<dbReference type="PANTHER" id="PTHR32089">
    <property type="entry name" value="METHYL-ACCEPTING CHEMOTAXIS PROTEIN MCPB"/>
    <property type="match status" value="1"/>
</dbReference>
<dbReference type="PANTHER" id="PTHR32089:SF114">
    <property type="entry name" value="METHYL-ACCEPTING CHEMOTAXIS PROTEIN MCPB"/>
    <property type="match status" value="1"/>
</dbReference>
<dbReference type="PROSITE" id="PS50111">
    <property type="entry name" value="CHEMOTAXIS_TRANSDUC_2"/>
    <property type="match status" value="1"/>
</dbReference>
<feature type="domain" description="Methyl-accepting transducer" evidence="9">
    <location>
        <begin position="293"/>
        <end position="529"/>
    </location>
</feature>
<evidence type="ECO:0000256" key="3">
    <source>
        <dbReference type="ARBA" id="ARBA00023136"/>
    </source>
</evidence>
<dbReference type="SUPFAM" id="SSF58104">
    <property type="entry name" value="Methyl-accepting chemotaxis protein (MCP) signaling domain"/>
    <property type="match status" value="1"/>
</dbReference>
<keyword evidence="8" id="KW-1133">Transmembrane helix</keyword>
<evidence type="ECO:0000256" key="1">
    <source>
        <dbReference type="ARBA" id="ARBA00004236"/>
    </source>
</evidence>
<dbReference type="InterPro" id="IPR004089">
    <property type="entry name" value="MCPsignal_dom"/>
</dbReference>
<organism evidence="11 12">
    <name type="scientific">Priestia iocasae</name>
    <dbReference type="NCBI Taxonomy" id="2291674"/>
    <lineage>
        <taxon>Bacteria</taxon>
        <taxon>Bacillati</taxon>
        <taxon>Bacillota</taxon>
        <taxon>Bacilli</taxon>
        <taxon>Bacillales</taxon>
        <taxon>Bacillaceae</taxon>
        <taxon>Priestia</taxon>
    </lineage>
</organism>
<dbReference type="Gene3D" id="1.10.287.950">
    <property type="entry name" value="Methyl-accepting chemotaxis protein"/>
    <property type="match status" value="1"/>
</dbReference>
<dbReference type="EMBL" id="JAFBFC010000008">
    <property type="protein sequence ID" value="MBM7704775.1"/>
    <property type="molecule type" value="Genomic_DNA"/>
</dbReference>
<dbReference type="CDD" id="cd11386">
    <property type="entry name" value="MCP_signal"/>
    <property type="match status" value="1"/>
</dbReference>
<keyword evidence="12" id="KW-1185">Reference proteome</keyword>
<reference evidence="11 12" key="1">
    <citation type="submission" date="2021-01" db="EMBL/GenBank/DDBJ databases">
        <title>Genomic Encyclopedia of Type Strains, Phase IV (KMG-IV): sequencing the most valuable type-strain genomes for metagenomic binning, comparative biology and taxonomic classification.</title>
        <authorList>
            <person name="Goeker M."/>
        </authorList>
    </citation>
    <scope>NUCLEOTIDE SEQUENCE [LARGE SCALE GENOMIC DNA]</scope>
    <source>
        <strain evidence="11 12">DSM 104297</strain>
    </source>
</reference>
<evidence type="ECO:0000256" key="8">
    <source>
        <dbReference type="SAM" id="Phobius"/>
    </source>
</evidence>
<keyword evidence="2" id="KW-1003">Cell membrane</keyword>
<evidence type="ECO:0000259" key="9">
    <source>
        <dbReference type="PROSITE" id="PS50111"/>
    </source>
</evidence>
<comment type="caution">
    <text evidence="11">The sequence shown here is derived from an EMBL/GenBank/DDBJ whole genome shotgun (WGS) entry which is preliminary data.</text>
</comment>
<evidence type="ECO:0000256" key="5">
    <source>
        <dbReference type="ARBA" id="ARBA00029447"/>
    </source>
</evidence>
<dbReference type="SMART" id="SM00304">
    <property type="entry name" value="HAMP"/>
    <property type="match status" value="1"/>
</dbReference>
<keyword evidence="3 8" id="KW-0472">Membrane</keyword>
<keyword evidence="8" id="KW-0812">Transmembrane</keyword>
<dbReference type="Pfam" id="PF00015">
    <property type="entry name" value="MCPsignal"/>
    <property type="match status" value="1"/>
</dbReference>